<keyword evidence="10" id="KW-1185">Reference proteome</keyword>
<dbReference type="PROSITE" id="PS00073">
    <property type="entry name" value="ACYL_COA_DH_2"/>
    <property type="match status" value="1"/>
</dbReference>
<dbReference type="InterPro" id="IPR036250">
    <property type="entry name" value="AcylCo_DH-like_C"/>
</dbReference>
<dbReference type="PIRSF" id="PIRSF016578">
    <property type="entry name" value="HsaA"/>
    <property type="match status" value="1"/>
</dbReference>
<dbReference type="InterPro" id="IPR006091">
    <property type="entry name" value="Acyl-CoA_Oxase/DH_mid-dom"/>
</dbReference>
<proteinExistence type="inferred from homology"/>
<feature type="domain" description="Acyl-CoA oxidase/dehydrogenase middle" evidence="7">
    <location>
        <begin position="131"/>
        <end position="225"/>
    </location>
</feature>
<evidence type="ECO:0000256" key="2">
    <source>
        <dbReference type="ARBA" id="ARBA00009347"/>
    </source>
</evidence>
<evidence type="ECO:0000259" key="6">
    <source>
        <dbReference type="Pfam" id="PF00441"/>
    </source>
</evidence>
<evidence type="ECO:0000256" key="5">
    <source>
        <dbReference type="RuleBase" id="RU362125"/>
    </source>
</evidence>
<evidence type="ECO:0000256" key="3">
    <source>
        <dbReference type="ARBA" id="ARBA00022630"/>
    </source>
</evidence>
<evidence type="ECO:0000256" key="4">
    <source>
        <dbReference type="ARBA" id="ARBA00022827"/>
    </source>
</evidence>
<comment type="similarity">
    <text evidence="2 5">Belongs to the acyl-CoA dehydrogenase family.</text>
</comment>
<dbReference type="InterPro" id="IPR037069">
    <property type="entry name" value="AcylCoA_DH/ox_N_sf"/>
</dbReference>
<comment type="cofactor">
    <cofactor evidence="1 5">
        <name>FAD</name>
        <dbReference type="ChEBI" id="CHEBI:57692"/>
    </cofactor>
</comment>
<evidence type="ECO:0000313" key="9">
    <source>
        <dbReference type="EMBL" id="MCI4676831.1"/>
    </source>
</evidence>
<dbReference type="SUPFAM" id="SSF47203">
    <property type="entry name" value="Acyl-CoA dehydrogenase C-terminal domain-like"/>
    <property type="match status" value="1"/>
</dbReference>
<dbReference type="RefSeq" id="WP_243072975.1">
    <property type="nucleotide sequence ID" value="NZ_JAIVFL010000001.1"/>
</dbReference>
<dbReference type="InterPro" id="IPR046373">
    <property type="entry name" value="Acyl-CoA_Oxase/DH_mid-dom_sf"/>
</dbReference>
<dbReference type="InterPro" id="IPR009100">
    <property type="entry name" value="AcylCoA_DH/oxidase_NM_dom_sf"/>
</dbReference>
<name>A0ABS9YZZ3_9MYCO</name>
<dbReference type="Pfam" id="PF02771">
    <property type="entry name" value="Acyl-CoA_dh_N"/>
    <property type="match status" value="1"/>
</dbReference>
<dbReference type="InterPro" id="IPR013786">
    <property type="entry name" value="AcylCoA_DH/ox_N"/>
</dbReference>
<dbReference type="Gene3D" id="1.10.540.10">
    <property type="entry name" value="Acyl-CoA dehydrogenase/oxidase, N-terminal domain"/>
    <property type="match status" value="1"/>
</dbReference>
<keyword evidence="4 5" id="KW-0274">FAD</keyword>
<dbReference type="InterPro" id="IPR006089">
    <property type="entry name" value="Acyl-CoA_DH_CS"/>
</dbReference>
<evidence type="ECO:0000259" key="8">
    <source>
        <dbReference type="Pfam" id="PF02771"/>
    </source>
</evidence>
<dbReference type="SUPFAM" id="SSF56645">
    <property type="entry name" value="Acyl-CoA dehydrogenase NM domain-like"/>
    <property type="match status" value="1"/>
</dbReference>
<keyword evidence="5" id="KW-0560">Oxidoreductase</keyword>
<organism evidence="9 10">
    <name type="scientific">Candidatus Mycolicibacterium alkanivorans</name>
    <dbReference type="NCBI Taxonomy" id="2954114"/>
    <lineage>
        <taxon>Bacteria</taxon>
        <taxon>Bacillati</taxon>
        <taxon>Actinomycetota</taxon>
        <taxon>Actinomycetes</taxon>
        <taxon>Mycobacteriales</taxon>
        <taxon>Mycobacteriaceae</taxon>
        <taxon>Mycolicibacterium</taxon>
    </lineage>
</organism>
<dbReference type="Pfam" id="PF02770">
    <property type="entry name" value="Acyl-CoA_dh_M"/>
    <property type="match status" value="1"/>
</dbReference>
<feature type="domain" description="Acyl-CoA dehydrogenase/oxidase N-terminal" evidence="8">
    <location>
        <begin position="17"/>
        <end position="126"/>
    </location>
</feature>
<evidence type="ECO:0000259" key="7">
    <source>
        <dbReference type="Pfam" id="PF02770"/>
    </source>
</evidence>
<dbReference type="Gene3D" id="2.40.110.10">
    <property type="entry name" value="Butyryl-CoA Dehydrogenase, subunit A, domain 2"/>
    <property type="match status" value="1"/>
</dbReference>
<evidence type="ECO:0000313" key="10">
    <source>
        <dbReference type="Proteomes" id="UP001139068"/>
    </source>
</evidence>
<accession>A0ABS9YZZ3</accession>
<feature type="domain" description="Acyl-CoA dehydrogenase/oxidase C-terminal" evidence="6">
    <location>
        <begin position="237"/>
        <end position="387"/>
    </location>
</feature>
<sequence length="388" mass="41405">MAGWSGDSSFDVFKMPEEHDELRTAIRALAEKEIAPFAAECDENARFPQEALEALNASGFNAVHVPEEYGGQGADSLAACVVIEEVARIDASASLIPAVNKLGTMGLILRGSDELKKKVLPDIAGGLMASYALSEREAGSDAAAMRTRAKADGDDWILSGAKCWITNGGKSTWYTVMAVTDPDKGANGISAFMVHVDDEGFTVGPKERKLGIKGSPTTELYFENCRIPGDRIIGEPGTGFKTALATLDHTRPTIGAQAVGIAQGALDAAIAYTKDRKQFGTSISDFQGVQFMLADMAMKVEAARLMVYSAAARAERGEGNLGFISAASKCFASDVAMEVTTDAVQLFGGAGYTVDFPVERMMRDAKITQIYEGTNQIQRVVMSRALLR</sequence>
<dbReference type="PROSITE" id="PS00072">
    <property type="entry name" value="ACYL_COA_DH_1"/>
    <property type="match status" value="1"/>
</dbReference>
<dbReference type="InterPro" id="IPR009075">
    <property type="entry name" value="AcylCo_DH/oxidase_C"/>
</dbReference>
<protein>
    <submittedName>
        <fullName evidence="9">Acyl-CoA dehydrogenase</fullName>
    </submittedName>
</protein>
<gene>
    <name evidence="9" type="ORF">K9U37_18870</name>
</gene>
<dbReference type="Proteomes" id="UP001139068">
    <property type="component" value="Unassembled WGS sequence"/>
</dbReference>
<reference evidence="9" key="1">
    <citation type="journal article" date="2022" name="ISME J.">
        <title>Identification of active gaseous-alkane degraders at natural gas seeps.</title>
        <authorList>
            <person name="Farhan Ul Haque M."/>
            <person name="Hernandez M."/>
            <person name="Crombie A.T."/>
            <person name="Murrell J.C."/>
        </authorList>
    </citation>
    <scope>NUCLEOTIDE SEQUENCE</scope>
    <source>
        <strain evidence="9">ANDR5</strain>
    </source>
</reference>
<dbReference type="Pfam" id="PF00441">
    <property type="entry name" value="Acyl-CoA_dh_1"/>
    <property type="match status" value="1"/>
</dbReference>
<dbReference type="Gene3D" id="1.20.140.10">
    <property type="entry name" value="Butyryl-CoA Dehydrogenase, subunit A, domain 3"/>
    <property type="match status" value="1"/>
</dbReference>
<keyword evidence="3 5" id="KW-0285">Flavoprotein</keyword>
<dbReference type="PANTHER" id="PTHR43884:SF12">
    <property type="entry name" value="ISOVALERYL-COA DEHYDROGENASE, MITOCHONDRIAL-RELATED"/>
    <property type="match status" value="1"/>
</dbReference>
<dbReference type="CDD" id="cd01158">
    <property type="entry name" value="SCAD_SBCAD"/>
    <property type="match status" value="1"/>
</dbReference>
<dbReference type="PANTHER" id="PTHR43884">
    <property type="entry name" value="ACYL-COA DEHYDROGENASE"/>
    <property type="match status" value="1"/>
</dbReference>
<comment type="caution">
    <text evidence="9">The sequence shown here is derived from an EMBL/GenBank/DDBJ whole genome shotgun (WGS) entry which is preliminary data.</text>
</comment>
<dbReference type="EMBL" id="JAIVFL010000001">
    <property type="protein sequence ID" value="MCI4676831.1"/>
    <property type="molecule type" value="Genomic_DNA"/>
</dbReference>
<evidence type="ECO:0000256" key="1">
    <source>
        <dbReference type="ARBA" id="ARBA00001974"/>
    </source>
</evidence>